<dbReference type="PROSITE" id="PS50011">
    <property type="entry name" value="PROTEIN_KINASE_DOM"/>
    <property type="match status" value="1"/>
</dbReference>
<protein>
    <submittedName>
        <fullName evidence="6">MAP/microtubule affinity-regulating kinase 3</fullName>
    </submittedName>
</protein>
<evidence type="ECO:0000259" key="5">
    <source>
        <dbReference type="PROSITE" id="PS50011"/>
    </source>
</evidence>
<keyword evidence="7" id="KW-1185">Reference proteome</keyword>
<keyword evidence="1 3" id="KW-0547">Nucleotide-binding</keyword>
<dbReference type="OrthoDB" id="10252171at2759"/>
<evidence type="ECO:0000313" key="6">
    <source>
        <dbReference type="EMBL" id="OLQ05115.1"/>
    </source>
</evidence>
<dbReference type="GO" id="GO:0005524">
    <property type="term" value="F:ATP binding"/>
    <property type="evidence" value="ECO:0007669"/>
    <property type="project" value="UniProtKB-UniRule"/>
</dbReference>
<dbReference type="GO" id="GO:0050321">
    <property type="term" value="F:tau-protein kinase activity"/>
    <property type="evidence" value="ECO:0007669"/>
    <property type="project" value="TreeGrafter"/>
</dbReference>
<name>A0A1Q9ECF3_SYMMI</name>
<keyword evidence="6" id="KW-0808">Transferase</keyword>
<dbReference type="InterPro" id="IPR017441">
    <property type="entry name" value="Protein_kinase_ATP_BS"/>
</dbReference>
<proteinExistence type="predicted"/>
<accession>A0A1Q9ECF3</accession>
<dbReference type="PROSITE" id="PS00108">
    <property type="entry name" value="PROTEIN_KINASE_ST"/>
    <property type="match status" value="1"/>
</dbReference>
<dbReference type="InterPro" id="IPR000719">
    <property type="entry name" value="Prot_kinase_dom"/>
</dbReference>
<dbReference type="Gene3D" id="1.10.510.10">
    <property type="entry name" value="Transferase(Phosphotransferase) domain 1"/>
    <property type="match status" value="1"/>
</dbReference>
<gene>
    <name evidence="6" type="primary">MARK3</name>
    <name evidence="6" type="ORF">AK812_SmicGene11722</name>
</gene>
<evidence type="ECO:0000256" key="2">
    <source>
        <dbReference type="ARBA" id="ARBA00022840"/>
    </source>
</evidence>
<evidence type="ECO:0000256" key="3">
    <source>
        <dbReference type="PROSITE-ProRule" id="PRU10141"/>
    </source>
</evidence>
<feature type="compositionally biased region" description="Basic and acidic residues" evidence="4">
    <location>
        <begin position="665"/>
        <end position="682"/>
    </location>
</feature>
<keyword evidence="6" id="KW-0418">Kinase</keyword>
<dbReference type="InterPro" id="IPR008271">
    <property type="entry name" value="Ser/Thr_kinase_AS"/>
</dbReference>
<evidence type="ECO:0000256" key="1">
    <source>
        <dbReference type="ARBA" id="ARBA00022741"/>
    </source>
</evidence>
<dbReference type="GO" id="GO:0000226">
    <property type="term" value="P:microtubule cytoskeleton organization"/>
    <property type="evidence" value="ECO:0007669"/>
    <property type="project" value="TreeGrafter"/>
</dbReference>
<keyword evidence="2 3" id="KW-0067">ATP-binding</keyword>
<evidence type="ECO:0000313" key="7">
    <source>
        <dbReference type="Proteomes" id="UP000186817"/>
    </source>
</evidence>
<dbReference type="PANTHER" id="PTHR24346:SF42">
    <property type="entry name" value="SERINE_THREONINE-PROTEIN KINASE SIK3"/>
    <property type="match status" value="1"/>
</dbReference>
<feature type="region of interest" description="Disordered" evidence="4">
    <location>
        <begin position="665"/>
        <end position="708"/>
    </location>
</feature>
<feature type="domain" description="Protein kinase" evidence="5">
    <location>
        <begin position="42"/>
        <end position="300"/>
    </location>
</feature>
<dbReference type="Pfam" id="PF00069">
    <property type="entry name" value="Pkinase"/>
    <property type="match status" value="1"/>
</dbReference>
<dbReference type="PROSITE" id="PS00107">
    <property type="entry name" value="PROTEIN_KINASE_ATP"/>
    <property type="match status" value="1"/>
</dbReference>
<evidence type="ECO:0000256" key="4">
    <source>
        <dbReference type="SAM" id="MobiDB-lite"/>
    </source>
</evidence>
<dbReference type="EMBL" id="LSRX01000194">
    <property type="protein sequence ID" value="OLQ05115.1"/>
    <property type="molecule type" value="Genomic_DNA"/>
</dbReference>
<dbReference type="GO" id="GO:0005737">
    <property type="term" value="C:cytoplasm"/>
    <property type="evidence" value="ECO:0007669"/>
    <property type="project" value="TreeGrafter"/>
</dbReference>
<dbReference type="Proteomes" id="UP000186817">
    <property type="component" value="Unassembled WGS sequence"/>
</dbReference>
<feature type="binding site" evidence="3">
    <location>
        <position position="71"/>
    </location>
    <ligand>
        <name>ATP</name>
        <dbReference type="ChEBI" id="CHEBI:30616"/>
    </ligand>
</feature>
<dbReference type="PANTHER" id="PTHR24346">
    <property type="entry name" value="MAP/MICROTUBULE AFFINITY-REGULATING KINASE"/>
    <property type="match status" value="1"/>
</dbReference>
<reference evidence="6 7" key="1">
    <citation type="submission" date="2016-02" db="EMBL/GenBank/DDBJ databases">
        <title>Genome analysis of coral dinoflagellate symbionts highlights evolutionary adaptations to a symbiotic lifestyle.</title>
        <authorList>
            <person name="Aranda M."/>
            <person name="Li Y."/>
            <person name="Liew Y.J."/>
            <person name="Baumgarten S."/>
            <person name="Simakov O."/>
            <person name="Wilson M."/>
            <person name="Piel J."/>
            <person name="Ashoor H."/>
            <person name="Bougouffa S."/>
            <person name="Bajic V.B."/>
            <person name="Ryu T."/>
            <person name="Ravasi T."/>
            <person name="Bayer T."/>
            <person name="Micklem G."/>
            <person name="Kim H."/>
            <person name="Bhak J."/>
            <person name="Lajeunesse T.C."/>
            <person name="Voolstra C.R."/>
        </authorList>
    </citation>
    <scope>NUCLEOTIDE SEQUENCE [LARGE SCALE GENOMIC DNA]</scope>
    <source>
        <strain evidence="6 7">CCMP2467</strain>
    </source>
</reference>
<dbReference type="AlphaFoldDB" id="A0A1Q9ECF3"/>
<comment type="caution">
    <text evidence="6">The sequence shown here is derived from an EMBL/GenBank/DDBJ whole genome shotgun (WGS) entry which is preliminary data.</text>
</comment>
<dbReference type="SUPFAM" id="SSF56112">
    <property type="entry name" value="Protein kinase-like (PK-like)"/>
    <property type="match status" value="1"/>
</dbReference>
<sequence length="708" mass="79158">MKLAKASLWSRRGRESLPKLSLTGWRVSPIEEASAGDLKKNYEVLEMIGQGSSARVFRARRKKDGREVAMKWMEAADEELVRNRRNEFELLRDLKHPNLVQAIEFVHLQTSVVLVLSYHPGSTLHGAVRHSLEGRFAEPVAQSLFRQLVSAVVYLHAARILHRDIKPENILVSSDLETLHLTDFNASRSLREGGSLTMTGTLEYAAPEVLAGESPSEKHDVWGLGLCLHLMVIGQLPRRMHDYAKFSDFCNAVQALPVSCTGPDWKALSEECKYTVQQCLAVDKTLRPAALIIANFNPPEAMRQKLDALAERFNQMLVREQELELEFRAMDSDDSCVSNPDETVEQMMSGHALGFQPERVFDTLPVYQVCFNLRRHPKTGIFHSLKQKLTIQIQETPGAGESNQVVEVYVEMVGGNFPRDVVTEQECCLRLCFWTTDERPVFLSSVFWPRGGCMLDKNGMPVTIENGGYLSDPGHDTTIVDVGANYDRVEEVELPDEVQQAWDQGQYFPGDIHQAWQDGCSSFELPVGSSPPTMFQNYKFSLADDEADEPLGCIVSMVISRWRGVRAAGILPNLARQLILSYLFFPLEPRSLSGSLAVAVGVQTAPERINHKDQEEGEEECECVICGGPAVSWLGGQVAPRDRENDVPSQFVAHYAGATQLSAKSFDRPQQHAGEHDDDHQAAPRAFEPPNPTHIIPGRFSSKDFHQP</sequence>
<dbReference type="InterPro" id="IPR011009">
    <property type="entry name" value="Kinase-like_dom_sf"/>
</dbReference>
<organism evidence="6 7">
    <name type="scientific">Symbiodinium microadriaticum</name>
    <name type="common">Dinoflagellate</name>
    <name type="synonym">Zooxanthella microadriatica</name>
    <dbReference type="NCBI Taxonomy" id="2951"/>
    <lineage>
        <taxon>Eukaryota</taxon>
        <taxon>Sar</taxon>
        <taxon>Alveolata</taxon>
        <taxon>Dinophyceae</taxon>
        <taxon>Suessiales</taxon>
        <taxon>Symbiodiniaceae</taxon>
        <taxon>Symbiodinium</taxon>
    </lineage>
</organism>
<dbReference type="SMART" id="SM00220">
    <property type="entry name" value="S_TKc"/>
    <property type="match status" value="1"/>
</dbReference>
<dbReference type="GO" id="GO:0035556">
    <property type="term" value="P:intracellular signal transduction"/>
    <property type="evidence" value="ECO:0007669"/>
    <property type="project" value="TreeGrafter"/>
</dbReference>